<feature type="transmembrane region" description="Helical" evidence="7">
    <location>
        <begin position="12"/>
        <end position="33"/>
    </location>
</feature>
<evidence type="ECO:0000256" key="5">
    <source>
        <dbReference type="ARBA" id="ARBA00022989"/>
    </source>
</evidence>
<dbReference type="PRINTS" id="PR00447">
    <property type="entry name" value="NATRESASSCMP"/>
</dbReference>
<keyword evidence="6 7" id="KW-0472">Membrane</keyword>
<organism evidence="8 9">
    <name type="scientific">Aureibaculum marinum</name>
    <dbReference type="NCBI Taxonomy" id="2487930"/>
    <lineage>
        <taxon>Bacteria</taxon>
        <taxon>Pseudomonadati</taxon>
        <taxon>Bacteroidota</taxon>
        <taxon>Flavobacteriia</taxon>
        <taxon>Flavobacteriales</taxon>
        <taxon>Flavobacteriaceae</taxon>
        <taxon>Aureibaculum</taxon>
    </lineage>
</organism>
<protein>
    <submittedName>
        <fullName evidence="8">Divalent metal cation transporter</fullName>
    </submittedName>
</protein>
<comment type="subcellular location">
    <subcellularLocation>
        <location evidence="1">Membrane</location>
        <topology evidence="1">Multi-pass membrane protein</topology>
    </subcellularLocation>
</comment>
<evidence type="ECO:0000256" key="1">
    <source>
        <dbReference type="ARBA" id="ARBA00004141"/>
    </source>
</evidence>
<evidence type="ECO:0000256" key="6">
    <source>
        <dbReference type="ARBA" id="ARBA00023136"/>
    </source>
</evidence>
<dbReference type="Pfam" id="PF01566">
    <property type="entry name" value="Nramp"/>
    <property type="match status" value="1"/>
</dbReference>
<dbReference type="GO" id="GO:0015293">
    <property type="term" value="F:symporter activity"/>
    <property type="evidence" value="ECO:0007669"/>
    <property type="project" value="UniProtKB-KW"/>
</dbReference>
<evidence type="ECO:0000313" key="8">
    <source>
        <dbReference type="EMBL" id="RPD98608.1"/>
    </source>
</evidence>
<dbReference type="GO" id="GO:0034755">
    <property type="term" value="P:iron ion transmembrane transport"/>
    <property type="evidence" value="ECO:0007669"/>
    <property type="project" value="TreeGrafter"/>
</dbReference>
<dbReference type="GO" id="GO:0015086">
    <property type="term" value="F:cadmium ion transmembrane transporter activity"/>
    <property type="evidence" value="ECO:0007669"/>
    <property type="project" value="TreeGrafter"/>
</dbReference>
<feature type="transmembrane region" description="Helical" evidence="7">
    <location>
        <begin position="120"/>
        <end position="145"/>
    </location>
</feature>
<evidence type="ECO:0000256" key="3">
    <source>
        <dbReference type="ARBA" id="ARBA00022692"/>
    </source>
</evidence>
<gene>
    <name evidence="8" type="ORF">EGM88_05295</name>
</gene>
<evidence type="ECO:0000313" key="9">
    <source>
        <dbReference type="Proteomes" id="UP000270856"/>
    </source>
</evidence>
<sequence length="408" mass="43734">MIKKWIKNIGPGPLVAAAFIGPGTVTLCTLAGVHFGYALLWAMVLSIVATTILQEMSARLGVVTQKGLSEVIRTEIKHPLFRKLCILLVLSAIVVGNAAYEAGNISGSVLGLETVFKNYSISVGGLNLNIFSFIIGLVAFVLLYVGNYKVLEKVLVGLVILMSVAFLITAIITKPNLVDVFKGVFTPTIPDDSIFTIVGLIGTTVVPYNLFLHASLVKEKWKFSSDLKYARRDTIIAVALGGIVSMCIIISAAAIQYQRVGNAADLALGLEPLFGRYAKYFLALGLFAAGITSTITAALAAAYVATGCLGWSTDLKSPKFKAVWFFILALGVLFSSLGIKPIEIIKFAQAANGLLLPVIAGLLLWLMNKKSLLGDFKNSLFQNSIGLLILIVTLFLGLKSILKVFELV</sequence>
<dbReference type="RefSeq" id="WP_123896925.1">
    <property type="nucleotide sequence ID" value="NZ_RPFJ01000006.1"/>
</dbReference>
<keyword evidence="5 7" id="KW-1133">Transmembrane helix</keyword>
<name>A0A3N4NWG6_9FLAO</name>
<feature type="transmembrane region" description="Helical" evidence="7">
    <location>
        <begin position="235"/>
        <end position="257"/>
    </location>
</feature>
<evidence type="ECO:0000256" key="2">
    <source>
        <dbReference type="ARBA" id="ARBA00022448"/>
    </source>
</evidence>
<dbReference type="Proteomes" id="UP000270856">
    <property type="component" value="Unassembled WGS sequence"/>
</dbReference>
<feature type="transmembrane region" description="Helical" evidence="7">
    <location>
        <begin position="348"/>
        <end position="368"/>
    </location>
</feature>
<dbReference type="GO" id="GO:0005384">
    <property type="term" value="F:manganese ion transmembrane transporter activity"/>
    <property type="evidence" value="ECO:0007669"/>
    <property type="project" value="TreeGrafter"/>
</dbReference>
<feature type="transmembrane region" description="Helical" evidence="7">
    <location>
        <begin position="277"/>
        <end position="310"/>
    </location>
</feature>
<feature type="transmembrane region" description="Helical" evidence="7">
    <location>
        <begin position="39"/>
        <end position="60"/>
    </location>
</feature>
<feature type="transmembrane region" description="Helical" evidence="7">
    <location>
        <begin position="380"/>
        <end position="402"/>
    </location>
</feature>
<proteinExistence type="predicted"/>
<dbReference type="AlphaFoldDB" id="A0A3N4NWG6"/>
<feature type="transmembrane region" description="Helical" evidence="7">
    <location>
        <begin position="154"/>
        <end position="173"/>
    </location>
</feature>
<feature type="transmembrane region" description="Helical" evidence="7">
    <location>
        <begin position="322"/>
        <end position="342"/>
    </location>
</feature>
<evidence type="ECO:0000256" key="4">
    <source>
        <dbReference type="ARBA" id="ARBA00022847"/>
    </source>
</evidence>
<keyword evidence="9" id="KW-1185">Reference proteome</keyword>
<feature type="transmembrane region" description="Helical" evidence="7">
    <location>
        <begin position="80"/>
        <end position="100"/>
    </location>
</feature>
<dbReference type="PANTHER" id="PTHR11706">
    <property type="entry name" value="SOLUTE CARRIER PROTEIN FAMILY 11 MEMBER"/>
    <property type="match status" value="1"/>
</dbReference>
<dbReference type="InterPro" id="IPR001046">
    <property type="entry name" value="NRAMP_fam"/>
</dbReference>
<dbReference type="EMBL" id="RPFJ01000006">
    <property type="protein sequence ID" value="RPD98608.1"/>
    <property type="molecule type" value="Genomic_DNA"/>
</dbReference>
<keyword evidence="2" id="KW-0813">Transport</keyword>
<dbReference type="GO" id="GO:0005886">
    <property type="term" value="C:plasma membrane"/>
    <property type="evidence" value="ECO:0007669"/>
    <property type="project" value="TreeGrafter"/>
</dbReference>
<dbReference type="NCBIfam" id="NF037982">
    <property type="entry name" value="Nramp_1"/>
    <property type="match status" value="1"/>
</dbReference>
<dbReference type="PANTHER" id="PTHR11706:SF33">
    <property type="entry name" value="NATURAL RESISTANCE-ASSOCIATED MACROPHAGE PROTEIN 2"/>
    <property type="match status" value="1"/>
</dbReference>
<evidence type="ECO:0000256" key="7">
    <source>
        <dbReference type="SAM" id="Phobius"/>
    </source>
</evidence>
<keyword evidence="3 7" id="KW-0812">Transmembrane</keyword>
<reference evidence="8 9" key="1">
    <citation type="submission" date="2018-11" db="EMBL/GenBank/DDBJ databases">
        <title>Aureibaculum marinum gen. nov., sp. nov., a member of the family Flavobacteriaceae isolated from the Bohai Sea.</title>
        <authorList>
            <person name="Ji X."/>
        </authorList>
    </citation>
    <scope>NUCLEOTIDE SEQUENCE [LARGE SCALE GENOMIC DNA]</scope>
    <source>
        <strain evidence="8 9">BH-SD17</strain>
    </source>
</reference>
<keyword evidence="4" id="KW-0769">Symport</keyword>
<accession>A0A3N4NWG6</accession>
<feature type="transmembrane region" description="Helical" evidence="7">
    <location>
        <begin position="193"/>
        <end position="214"/>
    </location>
</feature>
<dbReference type="OrthoDB" id="9787548at2"/>
<comment type="caution">
    <text evidence="8">The sequence shown here is derived from an EMBL/GenBank/DDBJ whole genome shotgun (WGS) entry which is preliminary data.</text>
</comment>